<gene>
    <name evidence="2" type="ORF">HT99x_008800</name>
    <name evidence="1" type="ORF">HT99x_01357</name>
</gene>
<dbReference type="AlphaFoldDB" id="A0A0Q9YXA2"/>
<dbReference type="Proteomes" id="UP000051497">
    <property type="component" value="Unassembled WGS sequence"/>
</dbReference>
<reference evidence="2" key="3">
    <citation type="submission" date="2021-06" db="EMBL/GenBank/DDBJ databases">
        <title>Genomic Description and Analysis of Intracellular Bacteria, Candidatus Berkiella cookevillensis and Candidatus Berkiella aquae.</title>
        <authorList>
            <person name="Kidane D.T."/>
            <person name="Mehari Y.T."/>
            <person name="Rice F.C."/>
            <person name="Arivett B.A."/>
            <person name="Farone A.L."/>
            <person name="Berk S.G."/>
            <person name="Farone M.B."/>
        </authorList>
    </citation>
    <scope>NUCLEOTIDE SEQUENCE</scope>
    <source>
        <strain evidence="2">HT99</strain>
    </source>
</reference>
<dbReference type="InterPro" id="IPR032675">
    <property type="entry name" value="LRR_dom_sf"/>
</dbReference>
<proteinExistence type="predicted"/>
<evidence type="ECO:0000313" key="2">
    <source>
        <dbReference type="EMBL" id="MCS5711533.1"/>
    </source>
</evidence>
<dbReference type="SUPFAM" id="SSF52047">
    <property type="entry name" value="RNI-like"/>
    <property type="match status" value="1"/>
</dbReference>
<dbReference type="EMBL" id="LKAJ02000001">
    <property type="protein sequence ID" value="MCS5711533.1"/>
    <property type="molecule type" value="Genomic_DNA"/>
</dbReference>
<reference evidence="2" key="2">
    <citation type="journal article" date="2016" name="Genome Announc.">
        <title>Draft Genome Sequences of Two Novel Amoeba-Resistant Intranuclear Bacteria, 'Candidatus Berkiella cookevillensis' and 'Candidatus Berkiella aquae'.</title>
        <authorList>
            <person name="Mehari Y.T."/>
            <person name="Arivett B.A."/>
            <person name="Farone A.L."/>
            <person name="Gunderson J.H."/>
            <person name="Farone M.B."/>
        </authorList>
    </citation>
    <scope>NUCLEOTIDE SEQUENCE</scope>
    <source>
        <strain evidence="2">HT99</strain>
    </source>
</reference>
<dbReference type="STRING" id="295108.HT99x_01357"/>
<keyword evidence="3" id="KW-1185">Reference proteome</keyword>
<evidence type="ECO:0008006" key="4">
    <source>
        <dbReference type="Google" id="ProtNLM"/>
    </source>
</evidence>
<organism evidence="1">
    <name type="scientific">Candidatus Berkiella aquae</name>
    <dbReference type="NCBI Taxonomy" id="295108"/>
    <lineage>
        <taxon>Bacteria</taxon>
        <taxon>Pseudomonadati</taxon>
        <taxon>Pseudomonadota</taxon>
        <taxon>Gammaproteobacteria</taxon>
        <taxon>Candidatus Berkiellales</taxon>
        <taxon>Candidatus Berkiellaceae</taxon>
        <taxon>Candidatus Berkiella</taxon>
    </lineage>
</organism>
<comment type="caution">
    <text evidence="1">The sequence shown here is derived from an EMBL/GenBank/DDBJ whole genome shotgun (WGS) entry which is preliminary data.</text>
</comment>
<evidence type="ECO:0000313" key="3">
    <source>
        <dbReference type="Proteomes" id="UP000051497"/>
    </source>
</evidence>
<dbReference type="EMBL" id="LKAJ01000004">
    <property type="protein sequence ID" value="KRG21604.1"/>
    <property type="molecule type" value="Genomic_DNA"/>
</dbReference>
<sequence>MLTFTPESKKSTVKRFCLLSERCNSLAELKENLIYSEYCGINLNANTLRDNDLMYLQQLTYLENLSIADTEITGECLRTLLLIPGLKVFDISYNSALNSDLTAAIISEILPKTQLEELDLSGNEFSCLELLTIIATAFTCAKQGHFKTLTLGRLKHLENKHDDQIEFLYQSIQALAQINHTPVTINSSTLRGYEEYSNSLRHR</sequence>
<name>A0A0Q9YXA2_9GAMM</name>
<reference evidence="1" key="1">
    <citation type="submission" date="2015-09" db="EMBL/GenBank/DDBJ databases">
        <title>Draft Genome Sequences of Two Novel Amoeba-resistant Intranuclear Bacteria, Candidatus Berkiella cookevillensis and Candidatus Berkiella aquae.</title>
        <authorList>
            <person name="Mehari Y.T."/>
            <person name="Arivett B.A."/>
            <person name="Farone A.L."/>
            <person name="Gunderson J.H."/>
            <person name="Farone M.B."/>
        </authorList>
    </citation>
    <scope>NUCLEOTIDE SEQUENCE [LARGE SCALE GENOMIC DNA]</scope>
    <source>
        <strain evidence="1">HT99</strain>
    </source>
</reference>
<accession>A0A0Q9YXA2</accession>
<protein>
    <recommendedName>
        <fullName evidence="4">Leucine Rich repeats (2 copies)</fullName>
    </recommendedName>
</protein>
<dbReference type="RefSeq" id="WP_075065984.1">
    <property type="nucleotide sequence ID" value="NZ_LKAJ02000001.1"/>
</dbReference>
<evidence type="ECO:0000313" key="1">
    <source>
        <dbReference type="EMBL" id="KRG21604.1"/>
    </source>
</evidence>
<dbReference type="Gene3D" id="3.80.10.10">
    <property type="entry name" value="Ribonuclease Inhibitor"/>
    <property type="match status" value="1"/>
</dbReference>